<sequence length="721" mass="83795">MEKLYTVSKNKTSGSDHELLIAKFRLKLKKLGKTTRPFRYDLNKIPYDYTVEVRNRFKGLDLIDRVPDELWNEVRDIVQETGIKTIPMEKKGKKAKWLSGEAFQIAVKRREAKSKGEKERYKHLNAEFQRIARRGKKAFFSDQCKEIEENNRMGKTRDLFKKIRDTKGTFHAKMGSIKDRNGMDLTEAEDIKKRWQEYTEELYKKDLHDPDNHDGVITDLEPDILECEVKWALESITTNKASGGDGIPVELFQILKDDAVKVWHSICQQSWKTQQWPQDWKRSVFIPIPKKGNAKEYSNSRTIALISHASKVMLKILQARLQQYVNRELPDVQAGFRKGRGIRDQIANIRWIMEKAREFQKNIYFCFIDYAKAFDCVDHNKLWTILKEIGIPDHLICLLRNSYAGQEATVRTGHGTTDWFQIGKGVHQGWILSPCLFNFYAEYIMRNAGMEETQTGIKIAGRNFNNLRCEDDTTLMAESEEELKSLLMKVKEESEKVGFKVNIQKTKIMASGPTTSWEIDGETVSDFIFLGSKITADGDCSHESKRRLHLGRKVMTNLDSIFKSRDITLPTKVRLVKAMVFPVVMYGCESWTVKKAEHRRIDAFELWCWRRLLRVPWTARRSNQSILKEISPGISLEGMMLKLKLQYFGHLMRRVDSLEKTLMLGGIRGRRRRGRQRMRWLDGITDSMDVSLNELQELVMDREAWCAAVHGVAKSRTQLSD</sequence>
<dbReference type="PROSITE" id="PS50878">
    <property type="entry name" value="RT_POL"/>
    <property type="match status" value="1"/>
</dbReference>
<reference evidence="3" key="2">
    <citation type="submission" date="2025-08" db="UniProtKB">
        <authorList>
            <consortium name="Ensembl"/>
        </authorList>
    </citation>
    <scope>IDENTIFICATION</scope>
</reference>
<dbReference type="PANTHER" id="PTHR47027:SF8">
    <property type="entry name" value="RIBONUCLEASE H"/>
    <property type="match status" value="1"/>
</dbReference>
<organism evidence="3 4">
    <name type="scientific">Bos indicus x Bos taurus</name>
    <name type="common">Hybrid cattle</name>
    <dbReference type="NCBI Taxonomy" id="30522"/>
    <lineage>
        <taxon>Eukaryota</taxon>
        <taxon>Metazoa</taxon>
        <taxon>Chordata</taxon>
        <taxon>Craniata</taxon>
        <taxon>Vertebrata</taxon>
        <taxon>Euteleostomi</taxon>
        <taxon>Mammalia</taxon>
        <taxon>Eutheria</taxon>
        <taxon>Laurasiatheria</taxon>
        <taxon>Artiodactyla</taxon>
        <taxon>Ruminantia</taxon>
        <taxon>Pecora</taxon>
        <taxon>Bovidae</taxon>
        <taxon>Bovinae</taxon>
        <taxon>Bos</taxon>
    </lineage>
</organism>
<dbReference type="AlphaFoldDB" id="A0A4W2CML4"/>
<dbReference type="InterPro" id="IPR043502">
    <property type="entry name" value="DNA/RNA_pol_sf"/>
</dbReference>
<evidence type="ECO:0000313" key="4">
    <source>
        <dbReference type="Proteomes" id="UP000314981"/>
    </source>
</evidence>
<reference evidence="3 4" key="1">
    <citation type="submission" date="2018-11" db="EMBL/GenBank/DDBJ databases">
        <title>Haplotype-resolved cattle genomes.</title>
        <authorList>
            <person name="Low W.Y."/>
            <person name="Tearle R."/>
            <person name="Bickhart D.M."/>
            <person name="Rosen B.D."/>
            <person name="Koren S."/>
            <person name="Rhie A."/>
            <person name="Hiendleder S."/>
            <person name="Phillippy A.M."/>
            <person name="Smith T.P.L."/>
            <person name="Williams J.L."/>
        </authorList>
    </citation>
    <scope>NUCLEOTIDE SEQUENCE [LARGE SCALE GENOMIC DNA]</scope>
</reference>
<feature type="domain" description="Reverse transcriptase" evidence="2">
    <location>
        <begin position="269"/>
        <end position="534"/>
    </location>
</feature>
<accession>A0A4W2CML4</accession>
<reference evidence="3" key="3">
    <citation type="submission" date="2025-09" db="UniProtKB">
        <authorList>
            <consortium name="Ensembl"/>
        </authorList>
    </citation>
    <scope>IDENTIFICATION</scope>
</reference>
<keyword evidence="4" id="KW-1185">Reference proteome</keyword>
<dbReference type="GO" id="GO:0003964">
    <property type="term" value="F:RNA-directed DNA polymerase activity"/>
    <property type="evidence" value="ECO:0007669"/>
    <property type="project" value="UniProtKB-EC"/>
</dbReference>
<dbReference type="Pfam" id="PF00078">
    <property type="entry name" value="RVT_1"/>
    <property type="match status" value="1"/>
</dbReference>
<dbReference type="EC" id="2.7.7.49" evidence="1"/>
<evidence type="ECO:0000256" key="1">
    <source>
        <dbReference type="ARBA" id="ARBA00012493"/>
    </source>
</evidence>
<proteinExistence type="predicted"/>
<dbReference type="CDD" id="cd01650">
    <property type="entry name" value="RT_nLTR_like"/>
    <property type="match status" value="1"/>
</dbReference>
<evidence type="ECO:0000259" key="2">
    <source>
        <dbReference type="PROSITE" id="PS50878"/>
    </source>
</evidence>
<dbReference type="Proteomes" id="UP000314981">
    <property type="component" value="Chromosome 18"/>
</dbReference>
<dbReference type="SUPFAM" id="SSF56672">
    <property type="entry name" value="DNA/RNA polymerases"/>
    <property type="match status" value="1"/>
</dbReference>
<dbReference type="PANTHER" id="PTHR47027">
    <property type="entry name" value="REVERSE TRANSCRIPTASE DOMAIN-CONTAINING PROTEIN"/>
    <property type="match status" value="1"/>
</dbReference>
<evidence type="ECO:0000313" key="3">
    <source>
        <dbReference type="Ensembl" id="ENSBIXP00000013027.1"/>
    </source>
</evidence>
<dbReference type="InterPro" id="IPR000477">
    <property type="entry name" value="RT_dom"/>
</dbReference>
<protein>
    <recommendedName>
        <fullName evidence="1">RNA-directed DNA polymerase</fullName>
        <ecNumber evidence="1">2.7.7.49</ecNumber>
    </recommendedName>
</protein>
<name>A0A4W2CML4_BOBOX</name>
<dbReference type="Ensembl" id="ENSBIXT00000023252.1">
    <property type="protein sequence ID" value="ENSBIXP00000013027.1"/>
    <property type="gene ID" value="ENSBIXG00000007239.1"/>
</dbReference>
<dbReference type="OMA" id="RTEKILM"/>